<keyword evidence="1" id="KW-0472">Membrane</keyword>
<proteinExistence type="predicted"/>
<evidence type="ECO:0000313" key="3">
    <source>
        <dbReference type="Proteomes" id="UP001529423"/>
    </source>
</evidence>
<dbReference type="Proteomes" id="UP001529423">
    <property type="component" value="Unassembled WGS sequence"/>
</dbReference>
<organism evidence="2 3">
    <name type="scientific">Limosilactobacillus panis</name>
    <dbReference type="NCBI Taxonomy" id="47493"/>
    <lineage>
        <taxon>Bacteria</taxon>
        <taxon>Bacillati</taxon>
        <taxon>Bacillota</taxon>
        <taxon>Bacilli</taxon>
        <taxon>Lactobacillales</taxon>
        <taxon>Lactobacillaceae</taxon>
        <taxon>Limosilactobacillus</taxon>
    </lineage>
</organism>
<gene>
    <name evidence="2" type="ORF">QUW46_08195</name>
</gene>
<evidence type="ECO:0000256" key="1">
    <source>
        <dbReference type="SAM" id="Phobius"/>
    </source>
</evidence>
<keyword evidence="1" id="KW-1133">Transmembrane helix</keyword>
<dbReference type="RefSeq" id="WP_289561145.1">
    <property type="nucleotide sequence ID" value="NZ_JAUDEO010000058.1"/>
</dbReference>
<sequence>MKAEYLIKVILPPFVIFAVLVGLTITKVITGWLMYALWIVGFVVANLIVTKITAKWSYQRRRAIRLKEEATKKRHENSKD</sequence>
<name>A0ABT7VP77_9LACO</name>
<keyword evidence="1" id="KW-0812">Transmembrane</keyword>
<feature type="transmembrane region" description="Helical" evidence="1">
    <location>
        <begin position="5"/>
        <end position="26"/>
    </location>
</feature>
<reference evidence="2" key="1">
    <citation type="submission" date="2023-06" db="EMBL/GenBank/DDBJ databases">
        <title>Identification and characterization of horizontal gene transfer across gut microbiota members of farm animals based on homology search.</title>
        <authorList>
            <person name="Schwarzerova J."/>
            <person name="Nykrynova M."/>
            <person name="Jureckova K."/>
            <person name="Cejkova D."/>
            <person name="Rychlik I."/>
        </authorList>
    </citation>
    <scope>NUCLEOTIDE SEQUENCE</scope>
    <source>
        <strain evidence="2">105_WCHN</strain>
    </source>
</reference>
<accession>A0ABT7VP77</accession>
<comment type="caution">
    <text evidence="2">The sequence shown here is derived from an EMBL/GenBank/DDBJ whole genome shotgun (WGS) entry which is preliminary data.</text>
</comment>
<protein>
    <submittedName>
        <fullName evidence="2">Uncharacterized protein</fullName>
    </submittedName>
</protein>
<keyword evidence="3" id="KW-1185">Reference proteome</keyword>
<dbReference type="EMBL" id="JAUDEO010000058">
    <property type="protein sequence ID" value="MDM8334546.1"/>
    <property type="molecule type" value="Genomic_DNA"/>
</dbReference>
<feature type="transmembrane region" description="Helical" evidence="1">
    <location>
        <begin position="32"/>
        <end position="54"/>
    </location>
</feature>
<evidence type="ECO:0000313" key="2">
    <source>
        <dbReference type="EMBL" id="MDM8334546.1"/>
    </source>
</evidence>
<reference evidence="2" key="2">
    <citation type="submission" date="2023-06" db="EMBL/GenBank/DDBJ databases">
        <authorList>
            <person name="Zeman M."/>
            <person name="Kubasova T."/>
            <person name="Jahodarova E."/>
            <person name="Nykrynova M."/>
            <person name="Rychlik I."/>
        </authorList>
    </citation>
    <scope>NUCLEOTIDE SEQUENCE</scope>
    <source>
        <strain evidence="2">105_WCHN</strain>
    </source>
</reference>